<keyword evidence="2" id="KW-1185">Reference proteome</keyword>
<evidence type="ECO:0000313" key="1">
    <source>
        <dbReference type="EMBL" id="MCO4291518.1"/>
    </source>
</evidence>
<sequence>MMGKLLTILLLISMVAKPVEKYYVTFVKGTIVLDRTKKAVKIGDALDPQDKLVFGDKTAKLSCISPSKGRFDINAQSVKAGNKGELFAVLQSSLVPATGTYHLSTRSLAEPTVNPETYFKTDTDDHFLIVENEWIPINDQYSVKGGNFFFIQYSINGKTVLKKLPAQGNAIAFNKGIFINESGAVLNSDSYVSTMLCFQEVTSGSPKSKVVAKFTPVVVDKAEIVSELGVLRNNLQQLYPNNNNAVKKELYAHLAANYGTVNPNLFEVLCRN</sequence>
<proteinExistence type="predicted"/>
<reference evidence="1" key="1">
    <citation type="submission" date="2022-06" db="EMBL/GenBank/DDBJ databases">
        <title>Solitalea sp. MAHUQ-68 isolated from rhizospheric soil.</title>
        <authorList>
            <person name="Huq M.A."/>
        </authorList>
    </citation>
    <scope>NUCLEOTIDE SEQUENCE</scope>
    <source>
        <strain evidence="1">MAHUQ-68</strain>
    </source>
</reference>
<dbReference type="Proteomes" id="UP001155182">
    <property type="component" value="Unassembled WGS sequence"/>
</dbReference>
<gene>
    <name evidence="1" type="ORF">NF867_01405</name>
</gene>
<name>A0A9X2JB08_9SPHI</name>
<organism evidence="1 2">
    <name type="scientific">Solitalea agri</name>
    <dbReference type="NCBI Taxonomy" id="2953739"/>
    <lineage>
        <taxon>Bacteria</taxon>
        <taxon>Pseudomonadati</taxon>
        <taxon>Bacteroidota</taxon>
        <taxon>Sphingobacteriia</taxon>
        <taxon>Sphingobacteriales</taxon>
        <taxon>Sphingobacteriaceae</taxon>
        <taxon>Solitalea</taxon>
    </lineage>
</organism>
<comment type="caution">
    <text evidence="1">The sequence shown here is derived from an EMBL/GenBank/DDBJ whole genome shotgun (WGS) entry which is preliminary data.</text>
</comment>
<protein>
    <submittedName>
        <fullName evidence="1">Uncharacterized protein</fullName>
    </submittedName>
</protein>
<dbReference type="AlphaFoldDB" id="A0A9X2JB08"/>
<evidence type="ECO:0000313" key="2">
    <source>
        <dbReference type="Proteomes" id="UP001155182"/>
    </source>
</evidence>
<dbReference type="RefSeq" id="WP_252585755.1">
    <property type="nucleotide sequence ID" value="NZ_JAMWYS010000006.1"/>
</dbReference>
<dbReference type="EMBL" id="JAMWYS010000006">
    <property type="protein sequence ID" value="MCO4291518.1"/>
    <property type="molecule type" value="Genomic_DNA"/>
</dbReference>
<accession>A0A9X2JB08</accession>